<dbReference type="SUPFAM" id="SSF53850">
    <property type="entry name" value="Periplasmic binding protein-like II"/>
    <property type="match status" value="1"/>
</dbReference>
<dbReference type="EMBL" id="CP049865">
    <property type="protein sequence ID" value="QIK71075.1"/>
    <property type="molecule type" value="Genomic_DNA"/>
</dbReference>
<dbReference type="RefSeq" id="WP_166231035.1">
    <property type="nucleotide sequence ID" value="NZ_CP049865.1"/>
</dbReference>
<keyword evidence="1" id="KW-0732">Signal</keyword>
<gene>
    <name evidence="2" type="ORF">G7070_00725</name>
</gene>
<accession>A0A6G7Y2N6</accession>
<dbReference type="Proteomes" id="UP000501058">
    <property type="component" value="Chromosome"/>
</dbReference>
<keyword evidence="3" id="KW-1185">Reference proteome</keyword>
<dbReference type="Gene3D" id="3.40.190.10">
    <property type="entry name" value="Periplasmic binding protein-like II"/>
    <property type="match status" value="2"/>
</dbReference>
<dbReference type="PANTHER" id="PTHR43649">
    <property type="entry name" value="ARABINOSE-BINDING PROTEIN-RELATED"/>
    <property type="match status" value="1"/>
</dbReference>
<dbReference type="PROSITE" id="PS51257">
    <property type="entry name" value="PROKAR_LIPOPROTEIN"/>
    <property type="match status" value="1"/>
</dbReference>
<evidence type="ECO:0000256" key="1">
    <source>
        <dbReference type="SAM" id="SignalP"/>
    </source>
</evidence>
<dbReference type="Pfam" id="PF01547">
    <property type="entry name" value="SBP_bac_1"/>
    <property type="match status" value="1"/>
</dbReference>
<evidence type="ECO:0000313" key="3">
    <source>
        <dbReference type="Proteomes" id="UP000501058"/>
    </source>
</evidence>
<evidence type="ECO:0000313" key="2">
    <source>
        <dbReference type="EMBL" id="QIK71075.1"/>
    </source>
</evidence>
<feature type="signal peptide" evidence="1">
    <location>
        <begin position="1"/>
        <end position="23"/>
    </location>
</feature>
<name>A0A6G7Y2N6_9ACTN</name>
<dbReference type="InterPro" id="IPR006059">
    <property type="entry name" value="SBP"/>
</dbReference>
<reference evidence="2 3" key="1">
    <citation type="submission" date="2020-03" db="EMBL/GenBank/DDBJ databases">
        <title>Propioniciclava sp. nov., isolated from Hydrophilus acuminatus.</title>
        <authorList>
            <person name="Hyun D.-W."/>
            <person name="Bae J.-W."/>
        </authorList>
    </citation>
    <scope>NUCLEOTIDE SEQUENCE [LARGE SCALE GENOMIC DNA]</scope>
    <source>
        <strain evidence="2 3">HDW11</strain>
    </source>
</reference>
<dbReference type="AlphaFoldDB" id="A0A6G7Y2N6"/>
<sequence length="431" mass="46055">MATKKKLLTTLTALGVTASLALAGCASGTPTATTKAPGEKTVIRFAWWGNDTRNKLTNQVIEAYEAANPDVDVQGEPTEWGGYWDKLATQVAANDAPDVIQMDEKYISEYGKRGVLMDLASINTADFAPGTVDLGKVGGKLVGINIGINAPILVANPKVFADAGVAMPDDATWTWDDFHKAAQQISAKGGGQVWGSAGMLSVDSTLKAWLRQHGKEQWTETGQGYAAADVADFYAWGKGLHEDGTFPPASVTSEDEGKALDQTLIAQSKVGMGTLWSNQINAMDKASGQDMALLRLPSRTGKAKDAGLWYKASMYWSASARTKNADEVKKFIDYLSNSTEAGAILGTERGLPPNLKVRASIADKFSASDKKVVAFMEKIEPELGPTSVVPPQGGGQSPDIQKRHAQNVYFNRGTPQAEAEGFYNEVKSGLK</sequence>
<feature type="chain" id="PRO_5039401714" evidence="1">
    <location>
        <begin position="24"/>
        <end position="431"/>
    </location>
</feature>
<organism evidence="2 3">
    <name type="scientific">Propioniciclava coleopterorum</name>
    <dbReference type="NCBI Taxonomy" id="2714937"/>
    <lineage>
        <taxon>Bacteria</taxon>
        <taxon>Bacillati</taxon>
        <taxon>Actinomycetota</taxon>
        <taxon>Actinomycetes</taxon>
        <taxon>Propionibacteriales</taxon>
        <taxon>Propionibacteriaceae</taxon>
        <taxon>Propioniciclava</taxon>
    </lineage>
</organism>
<dbReference type="InterPro" id="IPR050490">
    <property type="entry name" value="Bact_solute-bd_prot1"/>
</dbReference>
<protein>
    <submittedName>
        <fullName evidence="2">Extracellular solute-binding protein</fullName>
    </submittedName>
</protein>
<dbReference type="PANTHER" id="PTHR43649:SF11">
    <property type="entry name" value="ABC TRANSPORTER SUBSTRATE-BINDING PROTEIN YESO-RELATED"/>
    <property type="match status" value="1"/>
</dbReference>
<proteinExistence type="predicted"/>
<dbReference type="KEGG" id="prv:G7070_00725"/>